<evidence type="ECO:0000313" key="2">
    <source>
        <dbReference type="Proteomes" id="UP000517916"/>
    </source>
</evidence>
<dbReference type="RefSeq" id="WP_268872261.1">
    <property type="nucleotide sequence ID" value="NZ_BAAABQ010000008.1"/>
</dbReference>
<keyword evidence="2" id="KW-1185">Reference proteome</keyword>
<evidence type="ECO:0000313" key="1">
    <source>
        <dbReference type="EMBL" id="MBA8930533.1"/>
    </source>
</evidence>
<protein>
    <recommendedName>
        <fullName evidence="3">CBS domain-containing protein</fullName>
    </recommendedName>
</protein>
<comment type="caution">
    <text evidence="1">The sequence shown here is derived from an EMBL/GenBank/DDBJ whole genome shotgun (WGS) entry which is preliminary data.</text>
</comment>
<reference evidence="1 2" key="1">
    <citation type="submission" date="2020-08" db="EMBL/GenBank/DDBJ databases">
        <title>Genomic Encyclopedia of Archaeal and Bacterial Type Strains, Phase II (KMG-II): from individual species to whole genera.</title>
        <authorList>
            <person name="Goeker M."/>
        </authorList>
    </citation>
    <scope>NUCLEOTIDE SEQUENCE [LARGE SCALE GENOMIC DNA]</scope>
    <source>
        <strain evidence="1 2">DSM 43850</strain>
    </source>
</reference>
<evidence type="ECO:0008006" key="3">
    <source>
        <dbReference type="Google" id="ProtNLM"/>
    </source>
</evidence>
<proteinExistence type="predicted"/>
<dbReference type="EMBL" id="JACJID010000007">
    <property type="protein sequence ID" value="MBA8930533.1"/>
    <property type="molecule type" value="Genomic_DNA"/>
</dbReference>
<organism evidence="1 2">
    <name type="scientific">Kutzneria viridogrisea</name>
    <dbReference type="NCBI Taxonomy" id="47990"/>
    <lineage>
        <taxon>Bacteria</taxon>
        <taxon>Bacillati</taxon>
        <taxon>Actinomycetota</taxon>
        <taxon>Actinomycetes</taxon>
        <taxon>Pseudonocardiales</taxon>
        <taxon>Pseudonocardiaceae</taxon>
        <taxon>Kutzneria</taxon>
    </lineage>
</organism>
<gene>
    <name evidence="1" type="ORF">BC739_007780</name>
</gene>
<dbReference type="Proteomes" id="UP000517916">
    <property type="component" value="Unassembled WGS sequence"/>
</dbReference>
<sequence>MNQRKIENVMTADVATVQEGPSHKDIVRVGIAGVVATRLGT</sequence>
<accession>A0ABR6BUK6</accession>
<name>A0ABR6BUK6_9PSEU</name>